<proteinExistence type="predicted"/>
<evidence type="ECO:0000313" key="8">
    <source>
        <dbReference type="Proteomes" id="UP000222366"/>
    </source>
</evidence>
<keyword evidence="8" id="KW-1185">Reference proteome</keyword>
<comment type="caution">
    <text evidence="7">The sequence shown here is derived from an EMBL/GenBank/DDBJ whole genome shotgun (WGS) entry which is preliminary data.</text>
</comment>
<reference evidence="7 8" key="1">
    <citation type="journal article" date="2017" name="Nat. Microbiol.">
        <title>Natural product diversity associated with the nematode symbionts Photorhabdus and Xenorhabdus.</title>
        <authorList>
            <person name="Tobias N.J."/>
            <person name="Wolff H."/>
            <person name="Djahanschiri B."/>
            <person name="Grundmann F."/>
            <person name="Kronenwerth M."/>
            <person name="Shi Y.M."/>
            <person name="Simonyi S."/>
            <person name="Grun P."/>
            <person name="Shapiro-Ilan D."/>
            <person name="Pidot S.J."/>
            <person name="Stinear T.P."/>
            <person name="Ebersberger I."/>
            <person name="Bode H.B."/>
        </authorList>
    </citation>
    <scope>NUCLEOTIDE SEQUENCE [LARGE SCALE GENOMIC DNA]</scope>
    <source>
        <strain evidence="7 8">DSM 17904</strain>
    </source>
</reference>
<keyword evidence="4 6" id="KW-0732">Signal</keyword>
<dbReference type="GO" id="GO:0016020">
    <property type="term" value="C:membrane"/>
    <property type="evidence" value="ECO:0007669"/>
    <property type="project" value="UniProtKB-SubCell"/>
</dbReference>
<dbReference type="RefSeq" id="WP_169926654.1">
    <property type="nucleotide sequence ID" value="NZ_CAWNRH010000103.1"/>
</dbReference>
<name>A0A2D0KM87_9GAMM</name>
<dbReference type="InterPro" id="IPR011250">
    <property type="entry name" value="OMP/PagP_B-barrel"/>
</dbReference>
<feature type="signal peptide" evidence="6">
    <location>
        <begin position="1"/>
        <end position="24"/>
    </location>
</feature>
<evidence type="ECO:0000256" key="4">
    <source>
        <dbReference type="ARBA" id="ARBA00022729"/>
    </source>
</evidence>
<accession>A0A2D0KM87</accession>
<evidence type="ECO:0000256" key="6">
    <source>
        <dbReference type="SAM" id="SignalP"/>
    </source>
</evidence>
<evidence type="ECO:0000256" key="5">
    <source>
        <dbReference type="ARBA" id="ARBA00023136"/>
    </source>
</evidence>
<dbReference type="AlphaFoldDB" id="A0A2D0KM87"/>
<sequence>MVTKKVLIITLVMPFFIYGSLAKADTQTFGIGYSNSQISTPANTYLDGVNIHYRYEWDSPVSIIGTFTHMRGNTNQVVQYTNSASEAHQNTLFEQPIAFKSKYFSLMVGPAYRINDYLSIYSLIGIAHVTNSAHKISIDTNDGSVGTGEANPAASGGFDILPTSDETLKSNELAYGAGIEINPVKNFSVYLAYEVTRSKHAPRGSRNEGVNNFINGFNVGVGYRF</sequence>
<protein>
    <submittedName>
        <fullName evidence="7">Virulence membrane protein PagC</fullName>
    </submittedName>
</protein>
<dbReference type="GO" id="GO:0044384">
    <property type="term" value="C:host outer membrane"/>
    <property type="evidence" value="ECO:0007669"/>
    <property type="project" value="InterPro"/>
</dbReference>
<feature type="chain" id="PRO_5013197753" evidence="6">
    <location>
        <begin position="25"/>
        <end position="225"/>
    </location>
</feature>
<dbReference type="Proteomes" id="UP000222366">
    <property type="component" value="Unassembled WGS sequence"/>
</dbReference>
<keyword evidence="2" id="KW-1134">Transmembrane beta strand</keyword>
<keyword evidence="5" id="KW-0472">Membrane</keyword>
<keyword evidence="3" id="KW-0812">Transmembrane</keyword>
<evidence type="ECO:0000313" key="7">
    <source>
        <dbReference type="EMBL" id="PHM64425.1"/>
    </source>
</evidence>
<dbReference type="EMBL" id="NJAJ01000029">
    <property type="protein sequence ID" value="PHM64425.1"/>
    <property type="molecule type" value="Genomic_DNA"/>
</dbReference>
<organism evidence="7 8">
    <name type="scientific">Xenorhabdus stockiae</name>
    <dbReference type="NCBI Taxonomy" id="351614"/>
    <lineage>
        <taxon>Bacteria</taxon>
        <taxon>Pseudomonadati</taxon>
        <taxon>Pseudomonadota</taxon>
        <taxon>Gammaproteobacteria</taxon>
        <taxon>Enterobacterales</taxon>
        <taxon>Morganellaceae</taxon>
        <taxon>Xenorhabdus</taxon>
    </lineage>
</organism>
<dbReference type="InterPro" id="IPR051723">
    <property type="entry name" value="Bact_OM_Invasion-Related"/>
</dbReference>
<comment type="subcellular location">
    <subcellularLocation>
        <location evidence="1">Membrane</location>
        <topology evidence="1">Multi-pass membrane protein</topology>
    </subcellularLocation>
</comment>
<dbReference type="Gene3D" id="2.40.160.20">
    <property type="match status" value="1"/>
</dbReference>
<dbReference type="PROSITE" id="PS00695">
    <property type="entry name" value="ENT_VIR_OMP_2"/>
    <property type="match status" value="1"/>
</dbReference>
<evidence type="ECO:0000256" key="3">
    <source>
        <dbReference type="ARBA" id="ARBA00022692"/>
    </source>
</evidence>
<gene>
    <name evidence="7" type="ORF">Xsto_02959</name>
</gene>
<evidence type="ECO:0000256" key="1">
    <source>
        <dbReference type="ARBA" id="ARBA00004141"/>
    </source>
</evidence>
<dbReference type="SUPFAM" id="SSF56925">
    <property type="entry name" value="OMPA-like"/>
    <property type="match status" value="1"/>
</dbReference>
<evidence type="ECO:0000256" key="2">
    <source>
        <dbReference type="ARBA" id="ARBA00022452"/>
    </source>
</evidence>
<dbReference type="PANTHER" id="PTHR35892">
    <property type="entry name" value="OUTER MEMBRANE PROTEIN PAGN-RELATED"/>
    <property type="match status" value="1"/>
</dbReference>
<dbReference type="PANTHER" id="PTHR35892:SF2">
    <property type="entry name" value="OUTER MEMBRANE PROTEIN PAGN"/>
    <property type="match status" value="1"/>
</dbReference>
<dbReference type="Pfam" id="PF06316">
    <property type="entry name" value="Ail_Lom"/>
    <property type="match status" value="1"/>
</dbReference>
<dbReference type="InterPro" id="IPR000758">
    <property type="entry name" value="Enterovir_OMP"/>
</dbReference>